<feature type="coiled-coil region" evidence="3">
    <location>
        <begin position="100"/>
        <end position="127"/>
    </location>
</feature>
<dbReference type="InterPro" id="IPR001436">
    <property type="entry name" value="Alpha-crystallin/sHSP_animal"/>
</dbReference>
<dbReference type="Pfam" id="PF00011">
    <property type="entry name" value="HSP20"/>
    <property type="match status" value="2"/>
</dbReference>
<evidence type="ECO:0000256" key="1">
    <source>
        <dbReference type="PROSITE-ProRule" id="PRU00285"/>
    </source>
</evidence>
<dbReference type="GO" id="GO:0005634">
    <property type="term" value="C:nucleus"/>
    <property type="evidence" value="ECO:0007669"/>
    <property type="project" value="TreeGrafter"/>
</dbReference>
<dbReference type="PANTHER" id="PTHR45640">
    <property type="entry name" value="HEAT SHOCK PROTEIN HSP-12.2-RELATED"/>
    <property type="match status" value="1"/>
</dbReference>
<comment type="similarity">
    <text evidence="1 2">Belongs to the small heat shock protein (HSP20) family.</text>
</comment>
<accession>A0A074ZP38</accession>
<dbReference type="GO" id="GO:0005737">
    <property type="term" value="C:cytoplasm"/>
    <property type="evidence" value="ECO:0007669"/>
    <property type="project" value="TreeGrafter"/>
</dbReference>
<dbReference type="InterPro" id="IPR002068">
    <property type="entry name" value="A-crystallin/Hsp20_dom"/>
</dbReference>
<proteinExistence type="inferred from homology"/>
<dbReference type="CDD" id="cd06526">
    <property type="entry name" value="metazoan_ACD"/>
    <property type="match status" value="1"/>
</dbReference>
<dbReference type="Proteomes" id="UP000054324">
    <property type="component" value="Unassembled WGS sequence"/>
</dbReference>
<dbReference type="PRINTS" id="PR00299">
    <property type="entry name" value="ACRYSTALLIN"/>
</dbReference>
<name>A0A074ZP38_OPIVI</name>
<reference evidence="5 6" key="1">
    <citation type="submission" date="2013-11" db="EMBL/GenBank/DDBJ databases">
        <title>Opisthorchis viverrini - life in the bile duct.</title>
        <authorList>
            <person name="Young N.D."/>
            <person name="Nagarajan N."/>
            <person name="Lin S.J."/>
            <person name="Korhonen P.K."/>
            <person name="Jex A.R."/>
            <person name="Hall R.S."/>
            <person name="Safavi-Hemami H."/>
            <person name="Kaewkong W."/>
            <person name="Bertrand D."/>
            <person name="Gao S."/>
            <person name="Seet Q."/>
            <person name="Wongkham S."/>
            <person name="Teh B.T."/>
            <person name="Wongkham C."/>
            <person name="Intapan P.M."/>
            <person name="Maleewong W."/>
            <person name="Yang X."/>
            <person name="Hu M."/>
            <person name="Wang Z."/>
            <person name="Hofmann A."/>
            <person name="Sternberg P.W."/>
            <person name="Tan P."/>
            <person name="Wang J."/>
            <person name="Gasser R.B."/>
        </authorList>
    </citation>
    <scope>NUCLEOTIDE SEQUENCE [LARGE SCALE GENOMIC DNA]</scope>
</reference>
<dbReference type="RefSeq" id="XP_009171169.1">
    <property type="nucleotide sequence ID" value="XM_009172905.1"/>
</dbReference>
<sequence length="371" mass="43614">MTGKERQIVVHRDNRSLEQQHRDRISSLERSRATRKSTDIVPRTGDDLFPRGWFQEMDRWMAETQRSWYDDIRRMRENMFSLLPLDEFDLPSTFWPTSPTDRVSSVIERMERQMEAMRRNMRQMMSHEMDPMLPGFGFHDGPLDFLKDAYQIGEDGKLHFIVRFDLQGFRPEDIRVTSTPNCLTVKAQKSSKTDNSSEERQYYRAIYLPDKVEDDKFKCNLSNDGFLTLDAPVKETDYDRLAFDQQKRLAIKPRPESPTSKSTVRFSERSPVIQFIGKNGLTVLDDGKTEKKIHVEVPLEPEFGLDNIRVYVESKKLVVHGYKNIPDDKGRYEEDYRKEFTRTYNLPSPIDTLSIRTRIELNTLLIEAPLL</sequence>
<keyword evidence="3" id="KW-0175">Coiled coil</keyword>
<dbReference type="GO" id="GO:0042026">
    <property type="term" value="P:protein refolding"/>
    <property type="evidence" value="ECO:0007669"/>
    <property type="project" value="TreeGrafter"/>
</dbReference>
<dbReference type="PANTHER" id="PTHR45640:SF26">
    <property type="entry name" value="RE23625P"/>
    <property type="match status" value="1"/>
</dbReference>
<feature type="domain" description="SHSP" evidence="4">
    <location>
        <begin position="141"/>
        <end position="252"/>
    </location>
</feature>
<dbReference type="PROSITE" id="PS01031">
    <property type="entry name" value="SHSP"/>
    <property type="match status" value="2"/>
</dbReference>
<dbReference type="GO" id="GO:0009408">
    <property type="term" value="P:response to heat"/>
    <property type="evidence" value="ECO:0007669"/>
    <property type="project" value="TreeGrafter"/>
</dbReference>
<feature type="domain" description="SHSP" evidence="4">
    <location>
        <begin position="275"/>
        <end position="371"/>
    </location>
</feature>
<evidence type="ECO:0000256" key="3">
    <source>
        <dbReference type="SAM" id="Coils"/>
    </source>
</evidence>
<dbReference type="CDD" id="cd00298">
    <property type="entry name" value="ACD_sHsps_p23-like"/>
    <property type="match status" value="1"/>
</dbReference>
<dbReference type="GO" id="GO:0051082">
    <property type="term" value="F:unfolded protein binding"/>
    <property type="evidence" value="ECO:0007669"/>
    <property type="project" value="TreeGrafter"/>
</dbReference>
<protein>
    <recommendedName>
        <fullName evidence="4">SHSP domain-containing protein</fullName>
    </recommendedName>
</protein>
<evidence type="ECO:0000259" key="4">
    <source>
        <dbReference type="PROSITE" id="PS01031"/>
    </source>
</evidence>
<evidence type="ECO:0000313" key="5">
    <source>
        <dbReference type="EMBL" id="KER25095.1"/>
    </source>
</evidence>
<dbReference type="STRING" id="6198.A0A074ZP38"/>
<dbReference type="GeneID" id="20328440"/>
<organism evidence="5 6">
    <name type="scientific">Opisthorchis viverrini</name>
    <name type="common">Southeast Asian liver fluke</name>
    <dbReference type="NCBI Taxonomy" id="6198"/>
    <lineage>
        <taxon>Eukaryota</taxon>
        <taxon>Metazoa</taxon>
        <taxon>Spiralia</taxon>
        <taxon>Lophotrochozoa</taxon>
        <taxon>Platyhelminthes</taxon>
        <taxon>Trematoda</taxon>
        <taxon>Digenea</taxon>
        <taxon>Opisthorchiida</taxon>
        <taxon>Opisthorchiata</taxon>
        <taxon>Opisthorchiidae</taxon>
        <taxon>Opisthorchis</taxon>
    </lineage>
</organism>
<dbReference type="KEGG" id="ovi:T265_14274"/>
<dbReference type="CTD" id="20328440"/>
<evidence type="ECO:0000256" key="2">
    <source>
        <dbReference type="RuleBase" id="RU003616"/>
    </source>
</evidence>
<keyword evidence="6" id="KW-1185">Reference proteome</keyword>
<dbReference type="Gene3D" id="2.60.40.790">
    <property type="match status" value="2"/>
</dbReference>
<dbReference type="InterPro" id="IPR008978">
    <property type="entry name" value="HSP20-like_chaperone"/>
</dbReference>
<dbReference type="SUPFAM" id="SSF49764">
    <property type="entry name" value="HSP20-like chaperones"/>
    <property type="match status" value="2"/>
</dbReference>
<gene>
    <name evidence="5" type="ORF">T265_14274</name>
</gene>
<dbReference type="EMBL" id="KL596787">
    <property type="protein sequence ID" value="KER25095.1"/>
    <property type="molecule type" value="Genomic_DNA"/>
</dbReference>
<dbReference type="OrthoDB" id="10060792at2759"/>
<dbReference type="AlphaFoldDB" id="A0A074ZP38"/>
<evidence type="ECO:0000313" key="6">
    <source>
        <dbReference type="Proteomes" id="UP000054324"/>
    </source>
</evidence>